<evidence type="ECO:0000313" key="2">
    <source>
        <dbReference type="Proteomes" id="UP000249890"/>
    </source>
</evidence>
<proteinExistence type="predicted"/>
<dbReference type="AlphaFoldDB" id="A0A2Z2KJ15"/>
<dbReference type="RefSeq" id="WP_087916288.1">
    <property type="nucleotide sequence ID" value="NZ_CP021780.1"/>
</dbReference>
<sequence>MRPKVILVEGLPGFGKSTTAQLVYEILVEHKVEAHLFVEGNLEHPADYDGVACFEEAEYEQFLHSYAKYNELISNFTRTYEGHYLLEYRKMSNEQNTELPWELLDIASRKDMYELPLADNRQWIIAKWRQFAQQASRENVTYIFECAFIQNPVTVGMIKYDAPEQEVASYVAELAMQVEELNPLLIYVQQQHLEQAFRKVVQERPKEWSEGFMEYYTTQGFGKNRGYSGLEGTLQVLKHRLELEQRIYESLDLAKIKVDNSAYDRKHYKDVLTGLLSAYLHK</sequence>
<dbReference type="Proteomes" id="UP000249890">
    <property type="component" value="Chromosome"/>
</dbReference>
<reference evidence="1 2" key="1">
    <citation type="submission" date="2017-06" db="EMBL/GenBank/DDBJ databases">
        <title>Complete genome sequence of Paenibacillus donghaensis KCTC 13049T isolated from East Sea sediment, South Korea.</title>
        <authorList>
            <person name="Jung B.K."/>
            <person name="Hong S.-J."/>
            <person name="Shin J.-H."/>
        </authorList>
    </citation>
    <scope>NUCLEOTIDE SEQUENCE [LARGE SCALE GENOMIC DNA]</scope>
    <source>
        <strain evidence="1 2">KCTC 13049</strain>
    </source>
</reference>
<dbReference type="NCBIfam" id="NF005250">
    <property type="entry name" value="PRK06761.1"/>
    <property type="match status" value="1"/>
</dbReference>
<protein>
    <submittedName>
        <fullName evidence="1">Uncharacterized protein</fullName>
    </submittedName>
</protein>
<dbReference type="SUPFAM" id="SSF52540">
    <property type="entry name" value="P-loop containing nucleoside triphosphate hydrolases"/>
    <property type="match status" value="2"/>
</dbReference>
<keyword evidence="2" id="KW-1185">Reference proteome</keyword>
<dbReference type="KEGG" id="pdh:B9T62_16740"/>
<evidence type="ECO:0000313" key="1">
    <source>
        <dbReference type="EMBL" id="ASA22289.1"/>
    </source>
</evidence>
<accession>A0A2Z2KJ15</accession>
<organism evidence="1 2">
    <name type="scientific">Paenibacillus donghaensis</name>
    <dbReference type="NCBI Taxonomy" id="414771"/>
    <lineage>
        <taxon>Bacteria</taxon>
        <taxon>Bacillati</taxon>
        <taxon>Bacillota</taxon>
        <taxon>Bacilli</taxon>
        <taxon>Bacillales</taxon>
        <taxon>Paenibacillaceae</taxon>
        <taxon>Paenibacillus</taxon>
    </lineage>
</organism>
<name>A0A2Z2KJ15_9BACL</name>
<dbReference type="EMBL" id="CP021780">
    <property type="protein sequence ID" value="ASA22289.1"/>
    <property type="molecule type" value="Genomic_DNA"/>
</dbReference>
<dbReference type="InterPro" id="IPR027417">
    <property type="entry name" value="P-loop_NTPase"/>
</dbReference>
<gene>
    <name evidence="1" type="ORF">B9T62_16740</name>
</gene>
<dbReference type="OrthoDB" id="8211253at2"/>